<accession>A0ABS4FC45</accession>
<comment type="caution">
    <text evidence="1">The sequence shown here is derived from an EMBL/GenBank/DDBJ whole genome shotgun (WGS) entry which is preliminary data.</text>
</comment>
<reference evidence="1 2" key="1">
    <citation type="submission" date="2021-03" db="EMBL/GenBank/DDBJ databases">
        <title>Genomic Encyclopedia of Type Strains, Phase IV (KMG-IV): sequencing the most valuable type-strain genomes for metagenomic binning, comparative biology and taxonomic classification.</title>
        <authorList>
            <person name="Goeker M."/>
        </authorList>
    </citation>
    <scope>NUCLEOTIDE SEQUENCE [LARGE SCALE GENOMIC DNA]</scope>
    <source>
        <strain evidence="1 2">DSM 15596</strain>
    </source>
</reference>
<proteinExistence type="predicted"/>
<dbReference type="GeneID" id="95404901"/>
<dbReference type="Proteomes" id="UP000706926">
    <property type="component" value="Unassembled WGS sequence"/>
</dbReference>
<evidence type="ECO:0000313" key="1">
    <source>
        <dbReference type="EMBL" id="MBP1893830.1"/>
    </source>
</evidence>
<evidence type="ECO:0000313" key="2">
    <source>
        <dbReference type="Proteomes" id="UP000706926"/>
    </source>
</evidence>
<dbReference type="EMBL" id="JAGGKI010000006">
    <property type="protein sequence ID" value="MBP1893830.1"/>
    <property type="molecule type" value="Genomic_DNA"/>
</dbReference>
<keyword evidence="2" id="KW-1185">Reference proteome</keyword>
<sequence length="57" mass="6729">MPVWHIATIYQPDVILWVKIMSVLMAMKGSMELTQLIRLIRSIRLDKKNEQRFSNQG</sequence>
<name>A0ABS4FC45_9BACL</name>
<dbReference type="RefSeq" id="WP_210094853.1">
    <property type="nucleotide sequence ID" value="NZ_CP139098.1"/>
</dbReference>
<gene>
    <name evidence="1" type="ORF">J2Z18_002933</name>
</gene>
<protein>
    <submittedName>
        <fullName evidence="1">Uncharacterized protein</fullName>
    </submittedName>
</protein>
<organism evidence="1 2">
    <name type="scientific">Paenibacillus lactis</name>
    <dbReference type="NCBI Taxonomy" id="228574"/>
    <lineage>
        <taxon>Bacteria</taxon>
        <taxon>Bacillati</taxon>
        <taxon>Bacillota</taxon>
        <taxon>Bacilli</taxon>
        <taxon>Bacillales</taxon>
        <taxon>Paenibacillaceae</taxon>
        <taxon>Paenibacillus</taxon>
    </lineage>
</organism>